<sequence length="66" mass="7918">MKTEQELIQQITELTYIIETDYPELYELLLEDPSTIPTMKHPEINPKVLQDYLNTLKQHIEHHKTK</sequence>
<comment type="caution">
    <text evidence="1">The sequence shown here is derived from an EMBL/GenBank/DDBJ whole genome shotgun (WGS) entry which is preliminary data.</text>
</comment>
<accession>A0ABR8LR92</accession>
<protein>
    <submittedName>
        <fullName evidence="1">Uncharacterized protein</fullName>
    </submittedName>
</protein>
<dbReference type="RefSeq" id="WP_191098841.1">
    <property type="nucleotide sequence ID" value="NZ_JACXXF010000001.1"/>
</dbReference>
<name>A0ABR8LR92_9FLAO</name>
<dbReference type="EMBL" id="JACXXH010000001">
    <property type="protein sequence ID" value="MBD3862196.1"/>
    <property type="molecule type" value="Genomic_DNA"/>
</dbReference>
<evidence type="ECO:0000313" key="1">
    <source>
        <dbReference type="EMBL" id="MBD3862196.1"/>
    </source>
</evidence>
<keyword evidence="2" id="KW-1185">Reference proteome</keyword>
<proteinExistence type="predicted"/>
<evidence type="ECO:0000313" key="2">
    <source>
        <dbReference type="Proteomes" id="UP000627521"/>
    </source>
</evidence>
<dbReference type="Proteomes" id="UP000627521">
    <property type="component" value="Unassembled WGS sequence"/>
</dbReference>
<reference evidence="1 2" key="1">
    <citation type="submission" date="2020-09" db="EMBL/GenBank/DDBJ databases">
        <title>Bacillus nautilus sp. nov., Chryseoglobus crepusculi sp. nov, and Psychrobacter noctis sp. nov., isolated from deep-sea sponges from the equatorial Atlantic.</title>
        <authorList>
            <person name="Stennett H.L."/>
            <person name="Williams S.E."/>
        </authorList>
    </citation>
    <scope>NUCLEOTIDE SEQUENCE [LARGE SCALE GENOMIC DNA]</scope>
    <source>
        <strain evidence="1 2">28M-24</strain>
    </source>
</reference>
<organism evidence="1 2">
    <name type="scientific">Olleya marilimosa</name>
    <dbReference type="NCBI Taxonomy" id="272164"/>
    <lineage>
        <taxon>Bacteria</taxon>
        <taxon>Pseudomonadati</taxon>
        <taxon>Bacteroidota</taxon>
        <taxon>Flavobacteriia</taxon>
        <taxon>Flavobacteriales</taxon>
        <taxon>Flavobacteriaceae</taxon>
    </lineage>
</organism>
<gene>
    <name evidence="1" type="ORF">IEG06_01945</name>
</gene>